<dbReference type="PRINTS" id="PR01042">
    <property type="entry name" value="TRNASYNTHASP"/>
</dbReference>
<evidence type="ECO:0000256" key="2">
    <source>
        <dbReference type="ARBA" id="ARBA00005312"/>
    </source>
</evidence>
<dbReference type="PANTHER" id="PTHR43450">
    <property type="entry name" value="ASPARTYL-TRNA SYNTHETASE"/>
    <property type="match status" value="1"/>
</dbReference>
<comment type="similarity">
    <text evidence="2">Belongs to the class-II aminoacyl-tRNA synthetase family. Type 2 subfamily.</text>
</comment>
<dbReference type="InterPro" id="IPR004523">
    <property type="entry name" value="Asp-tRNA_synthase_2"/>
</dbReference>
<dbReference type="PROSITE" id="PS50862">
    <property type="entry name" value="AA_TRNA_LIGASE_II"/>
    <property type="match status" value="1"/>
</dbReference>
<dbReference type="SUPFAM" id="SSF55681">
    <property type="entry name" value="Class II aaRS and biotin synthetases"/>
    <property type="match status" value="1"/>
</dbReference>
<protein>
    <submittedName>
        <fullName evidence="10">Aspartate--tRNA(Asn) ligase</fullName>
        <ecNumber evidence="10">6.1.1.23</ecNumber>
    </submittedName>
</protein>
<keyword evidence="6" id="KW-0067">ATP-binding</keyword>
<keyword evidence="7" id="KW-0648">Protein biosynthesis</keyword>
<dbReference type="EMBL" id="JBHTIS010000562">
    <property type="protein sequence ID" value="MFD1046212.1"/>
    <property type="molecule type" value="Genomic_DNA"/>
</dbReference>
<organism evidence="10 11">
    <name type="scientific">Kibdelosporangium lantanae</name>
    <dbReference type="NCBI Taxonomy" id="1497396"/>
    <lineage>
        <taxon>Bacteria</taxon>
        <taxon>Bacillati</taxon>
        <taxon>Actinomycetota</taxon>
        <taxon>Actinomycetes</taxon>
        <taxon>Pseudonocardiales</taxon>
        <taxon>Pseudonocardiaceae</taxon>
        <taxon>Kibdelosporangium</taxon>
    </lineage>
</organism>
<dbReference type="Pfam" id="PF00152">
    <property type="entry name" value="tRNA-synt_2"/>
    <property type="match status" value="1"/>
</dbReference>
<evidence type="ECO:0000256" key="3">
    <source>
        <dbReference type="ARBA" id="ARBA00022490"/>
    </source>
</evidence>
<dbReference type="InterPro" id="IPR006195">
    <property type="entry name" value="aa-tRNA-synth_II"/>
</dbReference>
<evidence type="ECO:0000256" key="5">
    <source>
        <dbReference type="ARBA" id="ARBA00022741"/>
    </source>
</evidence>
<dbReference type="InterPro" id="IPR004364">
    <property type="entry name" value="Aa-tRNA-synt_II"/>
</dbReference>
<gene>
    <name evidence="10" type="primary">aspS</name>
    <name evidence="10" type="ORF">ACFQ1S_11875</name>
</gene>
<dbReference type="GO" id="GO:0050560">
    <property type="term" value="F:aspartate-tRNA(Asn) ligase activity"/>
    <property type="evidence" value="ECO:0007669"/>
    <property type="project" value="UniProtKB-EC"/>
</dbReference>
<keyword evidence="5" id="KW-0547">Nucleotide-binding</keyword>
<dbReference type="Proteomes" id="UP001597045">
    <property type="component" value="Unassembled WGS sequence"/>
</dbReference>
<reference evidence="11" key="1">
    <citation type="journal article" date="2019" name="Int. J. Syst. Evol. Microbiol.">
        <title>The Global Catalogue of Microorganisms (GCM) 10K type strain sequencing project: providing services to taxonomists for standard genome sequencing and annotation.</title>
        <authorList>
            <consortium name="The Broad Institute Genomics Platform"/>
            <consortium name="The Broad Institute Genome Sequencing Center for Infectious Disease"/>
            <person name="Wu L."/>
            <person name="Ma J."/>
        </authorList>
    </citation>
    <scope>NUCLEOTIDE SEQUENCE [LARGE SCALE GENOMIC DNA]</scope>
    <source>
        <strain evidence="11">JCM 31486</strain>
    </source>
</reference>
<dbReference type="PANTHER" id="PTHR43450:SF1">
    <property type="entry name" value="ASPARTATE--TRNA LIGASE, CYTOPLASMIC"/>
    <property type="match status" value="1"/>
</dbReference>
<accession>A0ABW3M789</accession>
<dbReference type="InterPro" id="IPR002312">
    <property type="entry name" value="Asp/Asn-tRNA-synth_IIb"/>
</dbReference>
<dbReference type="InterPro" id="IPR045864">
    <property type="entry name" value="aa-tRNA-synth_II/BPL/LPL"/>
</dbReference>
<evidence type="ECO:0000256" key="4">
    <source>
        <dbReference type="ARBA" id="ARBA00022598"/>
    </source>
</evidence>
<dbReference type="Gene3D" id="3.30.930.10">
    <property type="entry name" value="Bira Bifunctional Protein, Domain 2"/>
    <property type="match status" value="1"/>
</dbReference>
<proteinExistence type="inferred from homology"/>
<keyword evidence="4 10" id="KW-0436">Ligase</keyword>
<feature type="domain" description="Aminoacyl-transfer RNA synthetases class-II family profile" evidence="9">
    <location>
        <begin position="22"/>
        <end position="298"/>
    </location>
</feature>
<evidence type="ECO:0000256" key="7">
    <source>
        <dbReference type="ARBA" id="ARBA00022917"/>
    </source>
</evidence>
<name>A0ABW3M789_9PSEU</name>
<evidence type="ECO:0000259" key="9">
    <source>
        <dbReference type="PROSITE" id="PS50862"/>
    </source>
</evidence>
<comment type="caution">
    <text evidence="10">The sequence shown here is derived from an EMBL/GenBank/DDBJ whole genome shotgun (WGS) entry which is preliminary data.</text>
</comment>
<comment type="subcellular location">
    <subcellularLocation>
        <location evidence="1">Cytoplasm</location>
    </subcellularLocation>
</comment>
<evidence type="ECO:0000313" key="10">
    <source>
        <dbReference type="EMBL" id="MFD1046212.1"/>
    </source>
</evidence>
<evidence type="ECO:0000256" key="8">
    <source>
        <dbReference type="ARBA" id="ARBA00023146"/>
    </source>
</evidence>
<sequence>VALRHPVLRSRFETAAAGVAGFRSTLDSMGFTETHTPKIVQSATESGANVFGIDYFGRRAYLAQSPQFYKQTLVGVFERVYEVGPVFRAEPHDTARHLAQYTSLDVEFGFIESHFDVMAVLRDVLAGMVERIGDRIEVPRVPAEIPWIHFAEAQKMLGVSDEPDLAPAHERALSEWALAEYGSDFLYVTGYPMVKRPFYTHPDPDRPEFSRSFDLLFRGLELVTGGQRLHNHSDYLAALAERGLPAEAYSSYLDVFRYGMPPHGGFALGLERWTARLSGVQNIRQTTLFPRDLHRLNP</sequence>
<keyword evidence="3" id="KW-0963">Cytoplasm</keyword>
<keyword evidence="11" id="KW-1185">Reference proteome</keyword>
<keyword evidence="8" id="KW-0030">Aminoacyl-tRNA synthetase</keyword>
<evidence type="ECO:0000313" key="11">
    <source>
        <dbReference type="Proteomes" id="UP001597045"/>
    </source>
</evidence>
<dbReference type="EC" id="6.1.1.23" evidence="10"/>
<feature type="non-terminal residue" evidence="10">
    <location>
        <position position="1"/>
    </location>
</feature>
<evidence type="ECO:0000256" key="1">
    <source>
        <dbReference type="ARBA" id="ARBA00004496"/>
    </source>
</evidence>
<evidence type="ECO:0000256" key="6">
    <source>
        <dbReference type="ARBA" id="ARBA00022840"/>
    </source>
</evidence>
<dbReference type="NCBIfam" id="NF003483">
    <property type="entry name" value="PRK05159.1"/>
    <property type="match status" value="1"/>
</dbReference>